<dbReference type="Proteomes" id="UP000240254">
    <property type="component" value="Unassembled WGS sequence"/>
</dbReference>
<protein>
    <submittedName>
        <fullName evidence="1">Uncharacterized protein</fullName>
    </submittedName>
</protein>
<gene>
    <name evidence="1" type="ORF">CTM88_20065</name>
</gene>
<evidence type="ECO:0000313" key="1">
    <source>
        <dbReference type="EMBL" id="PSU23063.1"/>
    </source>
</evidence>
<dbReference type="EMBL" id="PYMK01000034">
    <property type="protein sequence ID" value="PSU23063.1"/>
    <property type="molecule type" value="Genomic_DNA"/>
</dbReference>
<accession>A0A2T3IER1</accession>
<dbReference type="RefSeq" id="WP_065177092.1">
    <property type="nucleotide sequence ID" value="NZ_LZFA01000048.1"/>
</dbReference>
<comment type="caution">
    <text evidence="1">The sequence shown here is derived from an EMBL/GenBank/DDBJ whole genome shotgun (WGS) entry which is preliminary data.</text>
</comment>
<name>A0A2T3IER1_9GAMM</name>
<dbReference type="AlphaFoldDB" id="A0A2T3IER1"/>
<reference evidence="1 2" key="1">
    <citation type="submission" date="2018-03" db="EMBL/GenBank/DDBJ databases">
        <title>Whole genome sequencing of Histamine producing bacteria.</title>
        <authorList>
            <person name="Butler K."/>
        </authorList>
    </citation>
    <scope>NUCLEOTIDE SEQUENCE [LARGE SCALE GENOMIC DNA]</scope>
    <source>
        <strain evidence="1 2">BS2</strain>
    </source>
</reference>
<sequence length="81" mass="9100">MNQYQVIVGNEVHTVQLTDGGLQRLLRYNGVYGESDAGLPTKKQLIRAKAIAKKNKIPLPESCKLNRYACDGFIIENETQH</sequence>
<evidence type="ECO:0000313" key="2">
    <source>
        <dbReference type="Proteomes" id="UP000240254"/>
    </source>
</evidence>
<proteinExistence type="predicted"/>
<organism evidence="1 2">
    <name type="scientific">Photobacterium aquimaris</name>
    <dbReference type="NCBI Taxonomy" id="512643"/>
    <lineage>
        <taxon>Bacteria</taxon>
        <taxon>Pseudomonadati</taxon>
        <taxon>Pseudomonadota</taxon>
        <taxon>Gammaproteobacteria</taxon>
        <taxon>Vibrionales</taxon>
        <taxon>Vibrionaceae</taxon>
        <taxon>Photobacterium</taxon>
    </lineage>
</organism>